<dbReference type="Gene3D" id="3.30.1120.10">
    <property type="match status" value="1"/>
</dbReference>
<dbReference type="InterPro" id="IPR050738">
    <property type="entry name" value="Sulfatase"/>
</dbReference>
<dbReference type="PANTHER" id="PTHR42693">
    <property type="entry name" value="ARYLSULFATASE FAMILY MEMBER"/>
    <property type="match status" value="1"/>
</dbReference>
<comment type="similarity">
    <text evidence="1">Belongs to the sulfatase family.</text>
</comment>
<dbReference type="Gene3D" id="3.40.720.10">
    <property type="entry name" value="Alkaline Phosphatase, subunit A"/>
    <property type="match status" value="1"/>
</dbReference>
<name>A0A7V8V2S6_9BACT</name>
<feature type="domain" description="Sulfatase N-terminal" evidence="2">
    <location>
        <begin position="49"/>
        <end position="377"/>
    </location>
</feature>
<evidence type="ECO:0000313" key="4">
    <source>
        <dbReference type="Proteomes" id="UP000551616"/>
    </source>
</evidence>
<dbReference type="Proteomes" id="UP000551616">
    <property type="component" value="Unassembled WGS sequence"/>
</dbReference>
<proteinExistence type="inferred from homology"/>
<protein>
    <submittedName>
        <fullName evidence="3">Arylsulfatase</fullName>
        <ecNumber evidence="3">3.1.6.1</ecNumber>
    </submittedName>
</protein>
<evidence type="ECO:0000259" key="2">
    <source>
        <dbReference type="Pfam" id="PF00884"/>
    </source>
</evidence>
<gene>
    <name evidence="3" type="primary">atsA_16</name>
    <name evidence="3" type="ORF">HOV93_10030</name>
</gene>
<comment type="caution">
    <text evidence="3">The sequence shown here is derived from an EMBL/GenBank/DDBJ whole genome shotgun (WGS) entry which is preliminary data.</text>
</comment>
<sequence>MHGLIKPTQEIPSPNLLHRFTTLIFILTLSSAALYPINQAHSAEKYRVPNIILIFIDDMGWGDFSSFGNEAATTQHCDRLAKEGIRFTQFYVNSPICSPSRAAISTGQYPQRWKITSYLAHRRLNQRRGMAQWLDPAAPMLAGFLHDAGYATGHFGKWHLGGQRDVGEAPLITEYGFDASLTNFEGLGDRVLAELDAYDGEKAKLHTLGSDKLGRGKITWEKRDQVTKTFVNATIDFIKHAKANDQPFYVNVWPDDVHSPFFPPKERRGDQSKRQLYLGVLETMDEQLGELFDFIRSDAQLRDNTLIVMCSDNGPEVGAGSAGPYRSHKTALYEGGIRSPLIVWGPGLIDSGKSGTTNDTSVFAAFDLVPSLLSICGTNAKQGVTFDGEALPGVLLGQSEASHSTPLCFRRPPDRPELQGQQLPDLAVRDGNWKLLCSYDGSDEQLYDLQQDPGETTNVAQQHTEVVRSLKKTVLQWHHSMPPDNGPAWEPK</sequence>
<dbReference type="EC" id="3.1.6.1" evidence="3"/>
<dbReference type="Pfam" id="PF00884">
    <property type="entry name" value="Sulfatase"/>
    <property type="match status" value="1"/>
</dbReference>
<keyword evidence="3" id="KW-0378">Hydrolase</keyword>
<accession>A0A7V8V2S6</accession>
<dbReference type="InterPro" id="IPR000917">
    <property type="entry name" value="Sulfatase_N"/>
</dbReference>
<organism evidence="3 4">
    <name type="scientific">Bremerella alba</name>
    <dbReference type="NCBI Taxonomy" id="980252"/>
    <lineage>
        <taxon>Bacteria</taxon>
        <taxon>Pseudomonadati</taxon>
        <taxon>Planctomycetota</taxon>
        <taxon>Planctomycetia</taxon>
        <taxon>Pirellulales</taxon>
        <taxon>Pirellulaceae</taxon>
        <taxon>Bremerella</taxon>
    </lineage>
</organism>
<dbReference type="PANTHER" id="PTHR42693:SF33">
    <property type="entry name" value="ARYLSULFATASE"/>
    <property type="match status" value="1"/>
</dbReference>
<dbReference type="AlphaFoldDB" id="A0A7V8V2S6"/>
<dbReference type="GO" id="GO:0004065">
    <property type="term" value="F:arylsulfatase activity"/>
    <property type="evidence" value="ECO:0007669"/>
    <property type="project" value="UniProtKB-EC"/>
</dbReference>
<evidence type="ECO:0000313" key="3">
    <source>
        <dbReference type="EMBL" id="MBA2113850.1"/>
    </source>
</evidence>
<evidence type="ECO:0000256" key="1">
    <source>
        <dbReference type="ARBA" id="ARBA00008779"/>
    </source>
</evidence>
<reference evidence="3 4" key="1">
    <citation type="submission" date="2020-05" db="EMBL/GenBank/DDBJ databases">
        <title>Bremerella alba sp. nov., a novel planctomycete isolated from the surface of the macroalga Fucus spiralis.</title>
        <authorList>
            <person name="Godinho O."/>
            <person name="Botelho R."/>
            <person name="Albuquerque L."/>
            <person name="Wiegand S."/>
            <person name="Da Costa M.S."/>
            <person name="Lobo-Da-Cunha A."/>
            <person name="Jogler C."/>
            <person name="Lage O.M."/>
        </authorList>
    </citation>
    <scope>NUCLEOTIDE SEQUENCE [LARGE SCALE GENOMIC DNA]</scope>
    <source>
        <strain evidence="3 4">FF15</strain>
    </source>
</reference>
<keyword evidence="4" id="KW-1185">Reference proteome</keyword>
<dbReference type="EMBL" id="JABRWO010000002">
    <property type="protein sequence ID" value="MBA2113850.1"/>
    <property type="molecule type" value="Genomic_DNA"/>
</dbReference>
<dbReference type="InterPro" id="IPR017850">
    <property type="entry name" value="Alkaline_phosphatase_core_sf"/>
</dbReference>
<dbReference type="SUPFAM" id="SSF53649">
    <property type="entry name" value="Alkaline phosphatase-like"/>
    <property type="match status" value="1"/>
</dbReference>